<dbReference type="AlphaFoldDB" id="A0A502GHD2"/>
<evidence type="ECO:0000256" key="13">
    <source>
        <dbReference type="PROSITE-ProRule" id="PRU00277"/>
    </source>
</evidence>
<keyword evidence="5 12" id="KW-0132">Cell division</keyword>
<evidence type="ECO:0000256" key="4">
    <source>
        <dbReference type="ARBA" id="ARBA00016902"/>
    </source>
</evidence>
<dbReference type="GO" id="GO:0051083">
    <property type="term" value="P:'de novo' cotranslational protein folding"/>
    <property type="evidence" value="ECO:0007669"/>
    <property type="project" value="TreeGrafter"/>
</dbReference>
<dbReference type="GO" id="GO:0043022">
    <property type="term" value="F:ribosome binding"/>
    <property type="evidence" value="ECO:0007669"/>
    <property type="project" value="TreeGrafter"/>
</dbReference>
<dbReference type="HAMAP" id="MF_00303">
    <property type="entry name" value="Trigger_factor_Tig"/>
    <property type="match status" value="1"/>
</dbReference>
<dbReference type="InterPro" id="IPR001179">
    <property type="entry name" value="PPIase_FKBP_dom"/>
</dbReference>
<dbReference type="NCBIfam" id="TIGR00115">
    <property type="entry name" value="tig"/>
    <property type="match status" value="1"/>
</dbReference>
<dbReference type="PROSITE" id="PS50059">
    <property type="entry name" value="FKBP_PPIASE"/>
    <property type="match status" value="1"/>
</dbReference>
<keyword evidence="12" id="KW-0963">Cytoplasm</keyword>
<dbReference type="InterPro" id="IPR008880">
    <property type="entry name" value="Trigger_fac_C"/>
</dbReference>
<evidence type="ECO:0000256" key="3">
    <source>
        <dbReference type="ARBA" id="ARBA00013194"/>
    </source>
</evidence>
<proteinExistence type="inferred from homology"/>
<accession>A0A502GHD2</accession>
<feature type="domain" description="PPIase FKBP-type" evidence="15">
    <location>
        <begin position="164"/>
        <end position="274"/>
    </location>
</feature>
<keyword evidence="7 12" id="KW-0143">Chaperone</keyword>
<gene>
    <name evidence="12" type="primary">tig</name>
    <name evidence="16" type="ORF">EAH89_01590</name>
</gene>
<dbReference type="Gene3D" id="3.10.50.40">
    <property type="match status" value="1"/>
</dbReference>
<dbReference type="PANTHER" id="PTHR30560:SF3">
    <property type="entry name" value="TRIGGER FACTOR-LIKE PROTEIN TIG, CHLOROPLASTIC"/>
    <property type="match status" value="1"/>
</dbReference>
<evidence type="ECO:0000313" key="16">
    <source>
        <dbReference type="EMBL" id="TPG61275.1"/>
    </source>
</evidence>
<dbReference type="PANTHER" id="PTHR30560">
    <property type="entry name" value="TRIGGER FACTOR CHAPERONE AND PEPTIDYL-PROLYL CIS/TRANS ISOMERASE"/>
    <property type="match status" value="1"/>
</dbReference>
<name>A0A502GHD2_9PROT</name>
<dbReference type="InterPro" id="IPR037041">
    <property type="entry name" value="Trigger_fac_C_sf"/>
</dbReference>
<evidence type="ECO:0000256" key="11">
    <source>
        <dbReference type="ARBA" id="ARBA00029986"/>
    </source>
</evidence>
<comment type="domain">
    <text evidence="12">Consists of 3 domains; the N-terminus binds the ribosome, the middle domain has PPIase activity, while the C-terminus has intrinsic chaperone activity on its own.</text>
</comment>
<comment type="caution">
    <text evidence="16">The sequence shown here is derived from an EMBL/GenBank/DDBJ whole genome shotgun (WGS) entry which is preliminary data.</text>
</comment>
<evidence type="ECO:0000313" key="17">
    <source>
        <dbReference type="Proteomes" id="UP000317078"/>
    </source>
</evidence>
<dbReference type="InterPro" id="IPR005215">
    <property type="entry name" value="Trig_fac"/>
</dbReference>
<evidence type="ECO:0000256" key="8">
    <source>
        <dbReference type="ARBA" id="ARBA00023235"/>
    </source>
</evidence>
<organism evidence="16 17">
    <name type="scientific">Muricoccus nepalensis</name>
    <dbReference type="NCBI Taxonomy" id="1854500"/>
    <lineage>
        <taxon>Bacteria</taxon>
        <taxon>Pseudomonadati</taxon>
        <taxon>Pseudomonadota</taxon>
        <taxon>Alphaproteobacteria</taxon>
        <taxon>Acetobacterales</taxon>
        <taxon>Roseomonadaceae</taxon>
        <taxon>Muricoccus</taxon>
    </lineage>
</organism>
<comment type="subcellular location">
    <subcellularLocation>
        <location evidence="12">Cytoplasm</location>
    </subcellularLocation>
    <text evidence="12">About half TF is bound to the ribosome near the polypeptide exit tunnel while the other half is free in the cytoplasm.</text>
</comment>
<dbReference type="Gene3D" id="1.10.3120.10">
    <property type="entry name" value="Trigger factor, C-terminal domain"/>
    <property type="match status" value="1"/>
</dbReference>
<dbReference type="GO" id="GO:0015031">
    <property type="term" value="P:protein transport"/>
    <property type="evidence" value="ECO:0007669"/>
    <property type="project" value="UniProtKB-UniRule"/>
</dbReference>
<evidence type="ECO:0000256" key="2">
    <source>
        <dbReference type="ARBA" id="ARBA00005464"/>
    </source>
</evidence>
<dbReference type="Gene3D" id="3.30.70.1050">
    <property type="entry name" value="Trigger factor ribosome-binding domain"/>
    <property type="match status" value="1"/>
</dbReference>
<evidence type="ECO:0000256" key="9">
    <source>
        <dbReference type="ARBA" id="ARBA00023306"/>
    </source>
</evidence>
<keyword evidence="8 12" id="KW-0413">Isomerase</keyword>
<evidence type="ECO:0000256" key="7">
    <source>
        <dbReference type="ARBA" id="ARBA00023186"/>
    </source>
</evidence>
<protein>
    <recommendedName>
        <fullName evidence="4 12">Trigger factor</fullName>
        <shortName evidence="12">TF</shortName>
        <ecNumber evidence="3 12">5.2.1.8</ecNumber>
    </recommendedName>
    <alternativeName>
        <fullName evidence="11 12">PPIase</fullName>
    </alternativeName>
</protein>
<evidence type="ECO:0000256" key="5">
    <source>
        <dbReference type="ARBA" id="ARBA00022618"/>
    </source>
</evidence>
<evidence type="ECO:0000256" key="6">
    <source>
        <dbReference type="ARBA" id="ARBA00023110"/>
    </source>
</evidence>
<dbReference type="SUPFAM" id="SSF54534">
    <property type="entry name" value="FKBP-like"/>
    <property type="match status" value="1"/>
</dbReference>
<comment type="catalytic activity">
    <reaction evidence="1 12 13">
        <text>[protein]-peptidylproline (omega=180) = [protein]-peptidylproline (omega=0)</text>
        <dbReference type="Rhea" id="RHEA:16237"/>
        <dbReference type="Rhea" id="RHEA-COMP:10747"/>
        <dbReference type="Rhea" id="RHEA-COMP:10748"/>
        <dbReference type="ChEBI" id="CHEBI:83833"/>
        <dbReference type="ChEBI" id="CHEBI:83834"/>
        <dbReference type="EC" id="5.2.1.8"/>
    </reaction>
</comment>
<dbReference type="GO" id="GO:0044183">
    <property type="term" value="F:protein folding chaperone"/>
    <property type="evidence" value="ECO:0007669"/>
    <property type="project" value="TreeGrafter"/>
</dbReference>
<dbReference type="GO" id="GO:0051301">
    <property type="term" value="P:cell division"/>
    <property type="evidence" value="ECO:0007669"/>
    <property type="project" value="UniProtKB-KW"/>
</dbReference>
<dbReference type="PIRSF" id="PIRSF003095">
    <property type="entry name" value="Trigger_factor"/>
    <property type="match status" value="1"/>
</dbReference>
<dbReference type="EC" id="5.2.1.8" evidence="3 12"/>
<dbReference type="Pfam" id="PF00254">
    <property type="entry name" value="FKBP_C"/>
    <property type="match status" value="1"/>
</dbReference>
<dbReference type="Pfam" id="PF05698">
    <property type="entry name" value="Trigger_C"/>
    <property type="match status" value="1"/>
</dbReference>
<evidence type="ECO:0000256" key="1">
    <source>
        <dbReference type="ARBA" id="ARBA00000971"/>
    </source>
</evidence>
<dbReference type="EMBL" id="RCZP01000001">
    <property type="protein sequence ID" value="TPG61275.1"/>
    <property type="molecule type" value="Genomic_DNA"/>
</dbReference>
<dbReference type="SUPFAM" id="SSF109998">
    <property type="entry name" value="Triger factor/SurA peptide-binding domain-like"/>
    <property type="match status" value="1"/>
</dbReference>
<dbReference type="GO" id="GO:0005737">
    <property type="term" value="C:cytoplasm"/>
    <property type="evidence" value="ECO:0007669"/>
    <property type="project" value="UniProtKB-SubCell"/>
</dbReference>
<keyword evidence="9 12" id="KW-0131">Cell cycle</keyword>
<evidence type="ECO:0000256" key="10">
    <source>
        <dbReference type="ARBA" id="ARBA00024849"/>
    </source>
</evidence>
<comment type="similarity">
    <text evidence="2 12 14">Belongs to the FKBP-type PPIase family. Tig subfamily.</text>
</comment>
<comment type="function">
    <text evidence="10 12">Involved in protein export. Acts as a chaperone by maintaining the newly synthesized protein in an open conformation. Functions as a peptidyl-prolyl cis-trans isomerase.</text>
</comment>
<reference evidence="16 17" key="1">
    <citation type="journal article" date="2019" name="Environ. Microbiol.">
        <title>Species interactions and distinct microbial communities in high Arctic permafrost affected cryosols are associated with the CH4 and CO2 gas fluxes.</title>
        <authorList>
            <person name="Altshuler I."/>
            <person name="Hamel J."/>
            <person name="Turney S."/>
            <person name="Magnuson E."/>
            <person name="Levesque R."/>
            <person name="Greer C."/>
            <person name="Whyte L.G."/>
        </authorList>
    </citation>
    <scope>NUCLEOTIDE SEQUENCE [LARGE SCALE GENOMIC DNA]</scope>
    <source>
        <strain evidence="16 17">S9.3B</strain>
    </source>
</reference>
<keyword evidence="17" id="KW-1185">Reference proteome</keyword>
<keyword evidence="6 12" id="KW-0697">Rotamase</keyword>
<sequence length="447" mass="49206">MQVTELSAEGLKRSFSVVVPAADIEATRDKRLAALGRDLRMPGFRPGKVPMSVVKKRYGTAVTGEVLEEQVQSATRELLTGRGLRPALQPKVELAGDFADGQDLSFNIEMELLPEIPMPDFSGIEIERPRAEPSDEEVQKALDGLASRNAKLEDVTEERPAEKGDTVVADFVGRLVEGEGDEAVVGEAFPGGTAQDMPIDVGGEGFIPGFTEGLEGIRVGETRKVRVSFPEGYGSAELAGKPAEFEITAKALKKRSAAPADDEFAKSLGLESAEKLRDELRASIQREYDQLTRLRVKRSLLDQLADRADFPVPEGMVEAEFGQIWGRVEEDRKAGRLDADDAGKDEETLRAEYRKIAERRIRLGLLLSEIGRTNNIQVAQDELAQAMRTEASRYPGQERQVFEFFQKNPQALENLRAPIFEEKVVDFMLELAKVTDTTVSASDLQAA</sequence>
<dbReference type="SUPFAM" id="SSF102735">
    <property type="entry name" value="Trigger factor ribosome-binding domain"/>
    <property type="match status" value="1"/>
</dbReference>
<evidence type="ECO:0000256" key="14">
    <source>
        <dbReference type="RuleBase" id="RU003914"/>
    </source>
</evidence>
<dbReference type="FunFam" id="3.10.50.40:FF:000001">
    <property type="entry name" value="Trigger factor"/>
    <property type="match status" value="1"/>
</dbReference>
<dbReference type="Pfam" id="PF05697">
    <property type="entry name" value="Trigger_N"/>
    <property type="match status" value="1"/>
</dbReference>
<dbReference type="InterPro" id="IPR036611">
    <property type="entry name" value="Trigger_fac_ribosome-bd_sf"/>
</dbReference>
<dbReference type="GO" id="GO:0043335">
    <property type="term" value="P:protein unfolding"/>
    <property type="evidence" value="ECO:0007669"/>
    <property type="project" value="TreeGrafter"/>
</dbReference>
<evidence type="ECO:0000259" key="15">
    <source>
        <dbReference type="PROSITE" id="PS50059"/>
    </source>
</evidence>
<dbReference type="InterPro" id="IPR027304">
    <property type="entry name" value="Trigger_fact/SurA_dom_sf"/>
</dbReference>
<evidence type="ECO:0000256" key="12">
    <source>
        <dbReference type="HAMAP-Rule" id="MF_00303"/>
    </source>
</evidence>
<dbReference type="OrthoDB" id="9767721at2"/>
<dbReference type="RefSeq" id="WP_140881004.1">
    <property type="nucleotide sequence ID" value="NZ_RCZP01000001.1"/>
</dbReference>
<dbReference type="InterPro" id="IPR008881">
    <property type="entry name" value="Trigger_fac_ribosome-bd_bac"/>
</dbReference>
<dbReference type="InterPro" id="IPR046357">
    <property type="entry name" value="PPIase_dom_sf"/>
</dbReference>
<dbReference type="Proteomes" id="UP000317078">
    <property type="component" value="Unassembled WGS sequence"/>
</dbReference>
<dbReference type="GO" id="GO:0003755">
    <property type="term" value="F:peptidyl-prolyl cis-trans isomerase activity"/>
    <property type="evidence" value="ECO:0007669"/>
    <property type="project" value="UniProtKB-UniRule"/>
</dbReference>